<accession>L8EC81</accession>
<protein>
    <submittedName>
        <fullName evidence="1">Alternative protein CASP8AP2</fullName>
    </submittedName>
</protein>
<name>L8EC81_HUMAN</name>
<dbReference type="OrthoDB" id="1938039at2759"/>
<dbReference type="AlphaFoldDB" id="L8EC81"/>
<sequence length="58" mass="7061">MMTMVMEQVYLMSFLLLLLRTMMKAHWTYTLGWTVLFLTALPNPVYHQEIVWTYMKRS</sequence>
<reference evidence="1" key="1">
    <citation type="journal article" date="2013" name="PLoS ONE">
        <title>Direct detection of alternative open reading frames translation products in human significantly expands the proteome.</title>
        <authorList>
            <person name="Vanderperre B."/>
            <person name="Lucier J.-F."/>
            <person name="Motard J."/>
            <person name="Tremblay G."/>
            <person name="Vanderperre S."/>
            <person name="Wisztorski M."/>
            <person name="Salzet M."/>
            <person name="Boisvert F.-M."/>
            <person name="Roucou X."/>
        </authorList>
    </citation>
    <scope>NUCLEOTIDE SEQUENCE</scope>
</reference>
<dbReference type="PeptideAtlas" id="L8EC81"/>
<proteinExistence type="predicted"/>
<dbReference type="ChiTaRS" id="CASP8AP2">
    <property type="organism name" value="human"/>
</dbReference>
<gene>
    <name evidence="1" type="primary">CASP8AP2</name>
</gene>
<organism evidence="1">
    <name type="scientific">Homo sapiens</name>
    <name type="common">Human</name>
    <dbReference type="NCBI Taxonomy" id="9606"/>
    <lineage>
        <taxon>Eukaryota</taxon>
        <taxon>Metazoa</taxon>
        <taxon>Chordata</taxon>
        <taxon>Craniata</taxon>
        <taxon>Vertebrata</taxon>
        <taxon>Euteleostomi</taxon>
        <taxon>Mammalia</taxon>
        <taxon>Eutheria</taxon>
        <taxon>Euarchontoglires</taxon>
        <taxon>Primates</taxon>
        <taxon>Haplorrhini</taxon>
        <taxon>Catarrhini</taxon>
        <taxon>Hominidae</taxon>
        <taxon>Homo</taxon>
    </lineage>
</organism>
<dbReference type="EMBL" id="HF583610">
    <property type="protein sequence ID" value="CCQ43107.1"/>
    <property type="molecule type" value="Genomic_DNA"/>
</dbReference>
<evidence type="ECO:0000313" key="1">
    <source>
        <dbReference type="EMBL" id="CCQ43107.1"/>
    </source>
</evidence>